<keyword evidence="4" id="KW-1185">Reference proteome</keyword>
<dbReference type="InterPro" id="IPR058637">
    <property type="entry name" value="YknX-like_C"/>
</dbReference>
<dbReference type="RefSeq" id="WP_377571314.1">
    <property type="nucleotide sequence ID" value="NZ_JBHTMP010000020.1"/>
</dbReference>
<protein>
    <submittedName>
        <fullName evidence="3">Efflux RND transporter periplasmic adaptor subunit</fullName>
    </submittedName>
</protein>
<evidence type="ECO:0000259" key="2">
    <source>
        <dbReference type="Pfam" id="PF25989"/>
    </source>
</evidence>
<gene>
    <name evidence="3" type="ORF">ACFQ4H_14895</name>
</gene>
<reference evidence="4" key="1">
    <citation type="journal article" date="2019" name="Int. J. Syst. Evol. Microbiol.">
        <title>The Global Catalogue of Microorganisms (GCM) 10K type strain sequencing project: providing services to taxonomists for standard genome sequencing and annotation.</title>
        <authorList>
            <consortium name="The Broad Institute Genomics Platform"/>
            <consortium name="The Broad Institute Genome Sequencing Center for Infectious Disease"/>
            <person name="Wu L."/>
            <person name="Ma J."/>
        </authorList>
    </citation>
    <scope>NUCLEOTIDE SEQUENCE [LARGE SCALE GENOMIC DNA]</scope>
    <source>
        <strain evidence="4">JCM 31037</strain>
    </source>
</reference>
<dbReference type="SUPFAM" id="SSF51230">
    <property type="entry name" value="Single hybrid motif"/>
    <property type="match status" value="1"/>
</dbReference>
<dbReference type="Gene3D" id="2.40.420.20">
    <property type="match status" value="1"/>
</dbReference>
<evidence type="ECO:0000313" key="3">
    <source>
        <dbReference type="EMBL" id="MFD1322382.1"/>
    </source>
</evidence>
<dbReference type="Gene3D" id="2.40.50.100">
    <property type="match status" value="1"/>
</dbReference>
<dbReference type="Proteomes" id="UP001597260">
    <property type="component" value="Unassembled WGS sequence"/>
</dbReference>
<keyword evidence="1" id="KW-0175">Coiled coil</keyword>
<organism evidence="3 4">
    <name type="scientific">Micromonospora sonneratiae</name>
    <dbReference type="NCBI Taxonomy" id="1184706"/>
    <lineage>
        <taxon>Bacteria</taxon>
        <taxon>Bacillati</taxon>
        <taxon>Actinomycetota</taxon>
        <taxon>Actinomycetes</taxon>
        <taxon>Micromonosporales</taxon>
        <taxon>Micromonosporaceae</taxon>
        <taxon>Micromonospora</taxon>
    </lineage>
</organism>
<comment type="caution">
    <text evidence="3">The sequence shown here is derived from an EMBL/GenBank/DDBJ whole genome shotgun (WGS) entry which is preliminary data.</text>
</comment>
<accession>A0ABW3YG52</accession>
<dbReference type="InterPro" id="IPR011053">
    <property type="entry name" value="Single_hybrid_motif"/>
</dbReference>
<dbReference type="CDD" id="cd06849">
    <property type="entry name" value="lipoyl_domain"/>
    <property type="match status" value="1"/>
</dbReference>
<proteinExistence type="predicted"/>
<dbReference type="Pfam" id="PF25989">
    <property type="entry name" value="YknX_C"/>
    <property type="match status" value="1"/>
</dbReference>
<feature type="coiled-coil region" evidence="1">
    <location>
        <begin position="162"/>
        <end position="189"/>
    </location>
</feature>
<dbReference type="Gene3D" id="2.40.30.170">
    <property type="match status" value="1"/>
</dbReference>
<dbReference type="PANTHER" id="PTHR30469:SF20">
    <property type="entry name" value="EFFLUX RND TRANSPORTER PERIPLASMIC ADAPTOR SUBUNIT"/>
    <property type="match status" value="1"/>
</dbReference>
<dbReference type="EMBL" id="JBHTMP010000020">
    <property type="protein sequence ID" value="MFD1322382.1"/>
    <property type="molecule type" value="Genomic_DNA"/>
</dbReference>
<dbReference type="PRINTS" id="PR01490">
    <property type="entry name" value="RTXTOXIND"/>
</dbReference>
<name>A0ABW3YG52_9ACTN</name>
<sequence length="463" mass="46804">MRHLSSFRLPAASRPRLSALLVAGIVLAGSTAVYFNGDEVPVALNSAELGTVAEMVDVPAGVTARASATLTAAAEGTLAELRVKEGDTVRVGQVVAVIDSPAARHQLKQAKQALDAAKRVGRGSAGGGGDLTRRLGATDRAAARAFTTARDAAGKVADQKLRKALLAQIEAARQQYQAAARAAEQAVRAVDRGVAGLNSALNALSAAQRIQAQQAYDLAKATVDALTLRAPIGGVVQLGGAGATPSAPAEGLAGLLRSAGALTGGAAQSLSAAPGPAVGIDSGVSVGGRVTAGTPVLTVVDMSELGLVAELDEADVLMVTVGMSGTAELDAVPGVTYPAQVRTVDVLPTSSARGGVSYRIRLSLGPGQHVEAGTAPTPRPGMSAVLRLRVREAAGAVTVPMAAVFSDDGRDLVWVARDGRAERVPVTIGVQGEDMVQIIDGVQPGDQVVVRGADRVRAGQQLP</sequence>
<feature type="domain" description="YknX-like C-terminal permuted SH3-like" evidence="2">
    <location>
        <begin position="396"/>
        <end position="461"/>
    </location>
</feature>
<evidence type="ECO:0000313" key="4">
    <source>
        <dbReference type="Proteomes" id="UP001597260"/>
    </source>
</evidence>
<dbReference type="PANTHER" id="PTHR30469">
    <property type="entry name" value="MULTIDRUG RESISTANCE PROTEIN MDTA"/>
    <property type="match status" value="1"/>
</dbReference>
<evidence type="ECO:0000256" key="1">
    <source>
        <dbReference type="SAM" id="Coils"/>
    </source>
</evidence>